<dbReference type="Pfam" id="PF23572">
    <property type="entry name" value="GH3_C"/>
    <property type="match status" value="1"/>
</dbReference>
<dbReference type="Pfam" id="PF03321">
    <property type="entry name" value="GH3"/>
    <property type="match status" value="1"/>
</dbReference>
<dbReference type="GO" id="GO:0016881">
    <property type="term" value="F:acid-amino acid ligase activity"/>
    <property type="evidence" value="ECO:0007669"/>
    <property type="project" value="TreeGrafter"/>
</dbReference>
<accession>A0A835QDJ6</accession>
<dbReference type="InterPro" id="IPR055377">
    <property type="entry name" value="GH3_M"/>
</dbReference>
<name>A0A835QDJ6_VANPL</name>
<protein>
    <submittedName>
        <fullName evidence="5">Uncharacterized protein</fullName>
    </submittedName>
</protein>
<dbReference type="Pfam" id="PF23571">
    <property type="entry name" value="GH3_M"/>
    <property type="match status" value="1"/>
</dbReference>
<organism evidence="5 6">
    <name type="scientific">Vanilla planifolia</name>
    <name type="common">Vanilla</name>
    <dbReference type="NCBI Taxonomy" id="51239"/>
    <lineage>
        <taxon>Eukaryota</taxon>
        <taxon>Viridiplantae</taxon>
        <taxon>Streptophyta</taxon>
        <taxon>Embryophyta</taxon>
        <taxon>Tracheophyta</taxon>
        <taxon>Spermatophyta</taxon>
        <taxon>Magnoliopsida</taxon>
        <taxon>Liliopsida</taxon>
        <taxon>Asparagales</taxon>
        <taxon>Orchidaceae</taxon>
        <taxon>Vanilloideae</taxon>
        <taxon>Vanilleae</taxon>
        <taxon>Vanilla</taxon>
    </lineage>
</organism>
<feature type="domain" description="GH3 C-terminal" evidence="4">
    <location>
        <begin position="435"/>
        <end position="550"/>
    </location>
</feature>
<evidence type="ECO:0000313" key="5">
    <source>
        <dbReference type="EMBL" id="KAG0466863.1"/>
    </source>
</evidence>
<keyword evidence="2" id="KW-0436">Ligase</keyword>
<evidence type="ECO:0000259" key="3">
    <source>
        <dbReference type="Pfam" id="PF23571"/>
    </source>
</evidence>
<dbReference type="PANTHER" id="PTHR31901:SF9">
    <property type="entry name" value="GH3 DOMAIN-CONTAINING PROTEIN"/>
    <property type="match status" value="1"/>
</dbReference>
<feature type="domain" description="GH3 middle" evidence="3">
    <location>
        <begin position="350"/>
        <end position="419"/>
    </location>
</feature>
<dbReference type="EMBL" id="JADCNL010000009">
    <property type="protein sequence ID" value="KAG0466863.1"/>
    <property type="molecule type" value="Genomic_DNA"/>
</dbReference>
<reference evidence="5 6" key="1">
    <citation type="journal article" date="2020" name="Nat. Food">
        <title>A phased Vanilla planifolia genome enables genetic improvement of flavour and production.</title>
        <authorList>
            <person name="Hasing T."/>
            <person name="Tang H."/>
            <person name="Brym M."/>
            <person name="Khazi F."/>
            <person name="Huang T."/>
            <person name="Chambers A.H."/>
        </authorList>
    </citation>
    <scope>NUCLEOTIDE SEQUENCE [LARGE SCALE GENOMIC DNA]</scope>
    <source>
        <tissue evidence="5">Leaf</tissue>
    </source>
</reference>
<proteinExistence type="inferred from homology"/>
<dbReference type="AlphaFoldDB" id="A0A835QDJ6"/>
<evidence type="ECO:0000256" key="2">
    <source>
        <dbReference type="ARBA" id="ARBA00022598"/>
    </source>
</evidence>
<sequence>MSDALYTITKKHRAALSFIEDVTANANEVQHQVLGEILRRNASAEYLQRHGLTGSCAGEHETFRRLIPIVTYEDIKPDILRIANGEKSPILSGHPITELFTSSGTSGGERKLIPSTSDDFDRRFVLYGLLVPVMSQFIPSIESGKKMLLLFAKSQTCTAGGIPARTVLTSVYNSRHFVERAPDLYTSPTEAILCPDLKQSMYAQLLCGIVKSAEVVAVGSIFASGFTCGINFLEKYWPRLCRDIRNGELDREVTDPAVRDAVNRILRPDPALAERVEEACRRKSWQGIIRDLWPNAKYIEVVATGTMAQYVPILEFYGDGLPLVCSSYASSECSFGINLNPICKPSEVAYTLIPTMAYFEFLPVDADDNCLVNLVDVKVGEEYEIVVTTYSGLYRYRVGDVLRVTGFKNRTPQFSFVRRKDVVLSIDTDKTDELELQTAVERALGGLRPYGVTLAEHTSFADVTTIPGHYVLYWELRGGAEEVPASVFDDCCLVVEESLNGVYRQCRTAEGAIGPLEIKLVEEGTFDRLMDFAISQGASMDQYKVPKCLRPGPMVELMEGSVKARFFSPKCPTWTSSMIL</sequence>
<evidence type="ECO:0000256" key="1">
    <source>
        <dbReference type="ARBA" id="ARBA00008068"/>
    </source>
</evidence>
<dbReference type="InterPro" id="IPR055378">
    <property type="entry name" value="GH3_C"/>
</dbReference>
<dbReference type="GO" id="GO:0005737">
    <property type="term" value="C:cytoplasm"/>
    <property type="evidence" value="ECO:0007669"/>
    <property type="project" value="TreeGrafter"/>
</dbReference>
<comment type="similarity">
    <text evidence="1">Belongs to the IAA-amido conjugating enzyme family.</text>
</comment>
<comment type="caution">
    <text evidence="5">The sequence shown here is derived from an EMBL/GenBank/DDBJ whole genome shotgun (WGS) entry which is preliminary data.</text>
</comment>
<gene>
    <name evidence="5" type="ORF">HPP92_018443</name>
</gene>
<dbReference type="OrthoDB" id="1890443at2759"/>
<keyword evidence="6" id="KW-1185">Reference proteome</keyword>
<evidence type="ECO:0000259" key="4">
    <source>
        <dbReference type="Pfam" id="PF23572"/>
    </source>
</evidence>
<dbReference type="PANTHER" id="PTHR31901">
    <property type="entry name" value="GH3 DOMAIN-CONTAINING PROTEIN"/>
    <property type="match status" value="1"/>
</dbReference>
<evidence type="ECO:0000313" key="6">
    <source>
        <dbReference type="Proteomes" id="UP000636800"/>
    </source>
</evidence>
<dbReference type="InterPro" id="IPR004993">
    <property type="entry name" value="GH3"/>
</dbReference>
<dbReference type="Proteomes" id="UP000636800">
    <property type="component" value="Unassembled WGS sequence"/>
</dbReference>